<evidence type="ECO:0000256" key="5">
    <source>
        <dbReference type="RuleBase" id="RU000454"/>
    </source>
</evidence>
<reference evidence="8 9" key="1">
    <citation type="submission" date="2024-01" db="EMBL/GenBank/DDBJ databases">
        <authorList>
            <person name="Allen C."/>
            <person name="Tagirdzhanova G."/>
        </authorList>
    </citation>
    <scope>NUCLEOTIDE SEQUENCE [LARGE SCALE GENOMIC DNA]</scope>
    <source>
        <strain evidence="8 9">CBS 573.63</strain>
    </source>
</reference>
<evidence type="ECO:0000256" key="4">
    <source>
        <dbReference type="ARBA" id="ARBA00022801"/>
    </source>
</evidence>
<comment type="similarity">
    <text evidence="1 5">Belongs to the peptidase A1 family.</text>
</comment>
<dbReference type="PANTHER" id="PTHR47966">
    <property type="entry name" value="BETA-SITE APP-CLEAVING ENZYME, ISOFORM A-RELATED"/>
    <property type="match status" value="1"/>
</dbReference>
<dbReference type="InterPro" id="IPR021109">
    <property type="entry name" value="Peptidase_aspartic_dom_sf"/>
</dbReference>
<dbReference type="Pfam" id="PF00026">
    <property type="entry name" value="Asp"/>
    <property type="match status" value="1"/>
</dbReference>
<keyword evidence="9" id="KW-1185">Reference proteome</keyword>
<dbReference type="PROSITE" id="PS51767">
    <property type="entry name" value="PEPTIDASE_A1"/>
    <property type="match status" value="1"/>
</dbReference>
<keyword evidence="6" id="KW-0732">Signal</keyword>
<dbReference type="InterPro" id="IPR033121">
    <property type="entry name" value="PEPTIDASE_A1"/>
</dbReference>
<feature type="signal peptide" evidence="6">
    <location>
        <begin position="1"/>
        <end position="19"/>
    </location>
</feature>
<keyword evidence="2 5" id="KW-0645">Protease</keyword>
<evidence type="ECO:0000256" key="3">
    <source>
        <dbReference type="ARBA" id="ARBA00022750"/>
    </source>
</evidence>
<evidence type="ECO:0000256" key="2">
    <source>
        <dbReference type="ARBA" id="ARBA00022670"/>
    </source>
</evidence>
<sequence>MAPLKSFLAVASLASLVAAVPSPRADITGGTTVQQVRKAGYVRNGPLSLYKIYLKYGMTPPESLEKYVKSLGLTKRSEGSVTASPTDTVDSEYTIPVSIGTPAQVLQLDLDTGSADLWVFSSETESDEVSGQTLYDPSQSSTSSYMSGSSWQISYGDGSSADGDIYTDKVKIAGITVSKQAVELAQDVSSEFTTGPSDGLVGLAFDSINTAMPSTVETFFDNAKSKLDSPLFTADLKHDAAGSYGFGFIDSSLYTGDITYEDVDNSDGFWSWTSSGYAIGSGKFVKTKITGIADTGSTLLALPSSVVKAYYKKVSGSSYSDTYTGYVFPCGTTTPSFTFGVGSLHIEIPGDYMSYAAANDDGTTCYGSLQKSDGTNVFGDIALKSAFVVFNGASSPTIGWANKDL</sequence>
<dbReference type="Proteomes" id="UP001642501">
    <property type="component" value="Unassembled WGS sequence"/>
</dbReference>
<dbReference type="InterPro" id="IPR034163">
    <property type="entry name" value="Aspergillopepsin-like_cat_dom"/>
</dbReference>
<dbReference type="Gene3D" id="2.40.70.10">
    <property type="entry name" value="Acid Proteases"/>
    <property type="match status" value="2"/>
</dbReference>
<accession>A0ABP0E2P8</accession>
<evidence type="ECO:0000259" key="7">
    <source>
        <dbReference type="PROSITE" id="PS51767"/>
    </source>
</evidence>
<feature type="domain" description="Peptidase A1" evidence="7">
    <location>
        <begin position="93"/>
        <end position="401"/>
    </location>
</feature>
<keyword evidence="4 5" id="KW-0378">Hydrolase</keyword>
<dbReference type="PANTHER" id="PTHR47966:SF2">
    <property type="entry name" value="ASPERGILLOPEPSIN-1-RELATED"/>
    <property type="match status" value="1"/>
</dbReference>
<evidence type="ECO:0000313" key="8">
    <source>
        <dbReference type="EMBL" id="CAK7273385.1"/>
    </source>
</evidence>
<name>A0ABP0E2P8_9PEZI</name>
<dbReference type="SUPFAM" id="SSF50630">
    <property type="entry name" value="Acid proteases"/>
    <property type="match status" value="1"/>
</dbReference>
<evidence type="ECO:0000256" key="6">
    <source>
        <dbReference type="SAM" id="SignalP"/>
    </source>
</evidence>
<dbReference type="PROSITE" id="PS00141">
    <property type="entry name" value="ASP_PROTEASE"/>
    <property type="match status" value="1"/>
</dbReference>
<protein>
    <recommendedName>
        <fullName evidence="7">Peptidase A1 domain-containing protein</fullName>
    </recommendedName>
</protein>
<feature type="chain" id="PRO_5045831743" description="Peptidase A1 domain-containing protein" evidence="6">
    <location>
        <begin position="20"/>
        <end position="405"/>
    </location>
</feature>
<dbReference type="CDD" id="cd06097">
    <property type="entry name" value="Aspergillopepsin_like"/>
    <property type="match status" value="1"/>
</dbReference>
<gene>
    <name evidence="8" type="ORF">SEPCBS57363_005626</name>
</gene>
<dbReference type="PRINTS" id="PR00792">
    <property type="entry name" value="PEPSIN"/>
</dbReference>
<evidence type="ECO:0000256" key="1">
    <source>
        <dbReference type="ARBA" id="ARBA00007447"/>
    </source>
</evidence>
<dbReference type="InterPro" id="IPR001969">
    <property type="entry name" value="Aspartic_peptidase_AS"/>
</dbReference>
<organism evidence="8 9">
    <name type="scientific">Sporothrix epigloea</name>
    <dbReference type="NCBI Taxonomy" id="1892477"/>
    <lineage>
        <taxon>Eukaryota</taxon>
        <taxon>Fungi</taxon>
        <taxon>Dikarya</taxon>
        <taxon>Ascomycota</taxon>
        <taxon>Pezizomycotina</taxon>
        <taxon>Sordariomycetes</taxon>
        <taxon>Sordariomycetidae</taxon>
        <taxon>Ophiostomatales</taxon>
        <taxon>Ophiostomataceae</taxon>
        <taxon>Sporothrix</taxon>
    </lineage>
</organism>
<comment type="caution">
    <text evidence="8">The sequence shown here is derived from an EMBL/GenBank/DDBJ whole genome shotgun (WGS) entry which is preliminary data.</text>
</comment>
<dbReference type="EMBL" id="CAWUOM010000131">
    <property type="protein sequence ID" value="CAK7273385.1"/>
    <property type="molecule type" value="Genomic_DNA"/>
</dbReference>
<evidence type="ECO:0000313" key="9">
    <source>
        <dbReference type="Proteomes" id="UP001642501"/>
    </source>
</evidence>
<keyword evidence="3 5" id="KW-0064">Aspartyl protease</keyword>
<proteinExistence type="inferred from homology"/>
<dbReference type="InterPro" id="IPR001461">
    <property type="entry name" value="Aspartic_peptidase_A1"/>
</dbReference>